<evidence type="ECO:0000256" key="2">
    <source>
        <dbReference type="ARBA" id="ARBA00022723"/>
    </source>
</evidence>
<keyword evidence="3" id="KW-0847">Vitamin C</keyword>
<evidence type="ECO:0000256" key="4">
    <source>
        <dbReference type="ARBA" id="ARBA00022964"/>
    </source>
</evidence>
<sequence length="253" mass="28509">MDREDTGAVVIPMPEPRLQMGAQQLDKAAGEEPGVFNGGLAAAPALDELWLDELADGLSEHAWMELDLAARMPAGLLDALHHEVSVLHNAEAMRRAGIGRGEDLMKDRSIRRDQIAWMEGITEPQAMLFRFLDELMAGLNRRLFLGLKRYEAHYATFEAGDFYKRHLDSFRGRASRVVTLVMYLNEGWGLEDGGELRVFSAEDEERVVGLMRPEHGKAALFLSEEIPHEVLPANRTRFSIACWFRQDEVPLPL</sequence>
<keyword evidence="11" id="KW-1185">Reference proteome</keyword>
<dbReference type="EMBL" id="PTIU01000004">
    <property type="protein sequence ID" value="PPK55744.1"/>
    <property type="molecule type" value="Genomic_DNA"/>
</dbReference>
<keyword evidence="4" id="KW-0223">Dioxygenase</keyword>
<dbReference type="PANTHER" id="PTHR12907:SF26">
    <property type="entry name" value="HIF PROLYL HYDROXYLASE, ISOFORM C"/>
    <property type="match status" value="1"/>
</dbReference>
<dbReference type="SMART" id="SM00702">
    <property type="entry name" value="P4Hc"/>
    <property type="match status" value="1"/>
</dbReference>
<dbReference type="Proteomes" id="UP000239648">
    <property type="component" value="Unassembled WGS sequence"/>
</dbReference>
<evidence type="ECO:0000259" key="7">
    <source>
        <dbReference type="PROSITE" id="PS51471"/>
    </source>
</evidence>
<dbReference type="Proteomes" id="UP000239446">
    <property type="component" value="Unassembled WGS sequence"/>
</dbReference>
<accession>A0A2S6G939</accession>
<dbReference type="InterPro" id="IPR044862">
    <property type="entry name" value="Pro_4_hyd_alph_FE2OG_OXY"/>
</dbReference>
<organism evidence="9 10">
    <name type="scientific">Marinobacter persicus</name>
    <dbReference type="NCBI Taxonomy" id="930118"/>
    <lineage>
        <taxon>Bacteria</taxon>
        <taxon>Pseudomonadati</taxon>
        <taxon>Pseudomonadota</taxon>
        <taxon>Gammaproteobacteria</taxon>
        <taxon>Pseudomonadales</taxon>
        <taxon>Marinobacteraceae</taxon>
        <taxon>Marinobacter</taxon>
    </lineage>
</organism>
<keyword evidence="6" id="KW-0408">Iron</keyword>
<evidence type="ECO:0000313" key="10">
    <source>
        <dbReference type="Proteomes" id="UP000239446"/>
    </source>
</evidence>
<dbReference type="Pfam" id="PF13640">
    <property type="entry name" value="2OG-FeII_Oxy_3"/>
    <property type="match status" value="1"/>
</dbReference>
<dbReference type="GO" id="GO:0031543">
    <property type="term" value="F:peptidyl-proline dioxygenase activity"/>
    <property type="evidence" value="ECO:0007669"/>
    <property type="project" value="TreeGrafter"/>
</dbReference>
<reference evidence="9 10" key="2">
    <citation type="submission" date="2018-02" db="EMBL/GenBank/DDBJ databases">
        <title>Subsurface microbial communities from deep shales in Ohio and West Virginia, USA.</title>
        <authorList>
            <person name="Wrighton K."/>
        </authorList>
    </citation>
    <scope>NUCLEOTIDE SEQUENCE [LARGE SCALE GENOMIC DNA]</scope>
    <source>
        <strain evidence="9 10">UTICA-S1B9</strain>
    </source>
</reference>
<protein>
    <submittedName>
        <fullName evidence="9">SM-20-related protein</fullName>
    </submittedName>
</protein>
<evidence type="ECO:0000313" key="9">
    <source>
        <dbReference type="EMBL" id="PPK55744.1"/>
    </source>
</evidence>
<evidence type="ECO:0000256" key="6">
    <source>
        <dbReference type="ARBA" id="ARBA00023004"/>
    </source>
</evidence>
<comment type="cofactor">
    <cofactor evidence="1">
        <name>L-ascorbate</name>
        <dbReference type="ChEBI" id="CHEBI:38290"/>
    </cofactor>
</comment>
<dbReference type="InterPro" id="IPR006620">
    <property type="entry name" value="Pro_4_hyd_alph"/>
</dbReference>
<dbReference type="GO" id="GO:0008198">
    <property type="term" value="F:ferrous iron binding"/>
    <property type="evidence" value="ECO:0007669"/>
    <property type="project" value="TreeGrafter"/>
</dbReference>
<evidence type="ECO:0000256" key="3">
    <source>
        <dbReference type="ARBA" id="ARBA00022896"/>
    </source>
</evidence>
<dbReference type="PANTHER" id="PTHR12907">
    <property type="entry name" value="EGL NINE HOMOLOG-RELATED"/>
    <property type="match status" value="1"/>
</dbReference>
<name>A0A2S6G939_9GAMM</name>
<evidence type="ECO:0000313" key="8">
    <source>
        <dbReference type="EMBL" id="PPK52710.1"/>
    </source>
</evidence>
<evidence type="ECO:0000313" key="11">
    <source>
        <dbReference type="Proteomes" id="UP000239648"/>
    </source>
</evidence>
<dbReference type="AlphaFoldDB" id="A0A2S6G939"/>
<keyword evidence="5" id="KW-0560">Oxidoreductase</keyword>
<proteinExistence type="predicted"/>
<dbReference type="GO" id="GO:0031418">
    <property type="term" value="F:L-ascorbic acid binding"/>
    <property type="evidence" value="ECO:0007669"/>
    <property type="project" value="UniProtKB-KW"/>
</dbReference>
<feature type="domain" description="Fe2OG dioxygenase" evidence="7">
    <location>
        <begin position="138"/>
        <end position="246"/>
    </location>
</feature>
<keyword evidence="2" id="KW-0479">Metal-binding</keyword>
<dbReference type="GO" id="GO:0071456">
    <property type="term" value="P:cellular response to hypoxia"/>
    <property type="evidence" value="ECO:0007669"/>
    <property type="project" value="TreeGrafter"/>
</dbReference>
<dbReference type="RefSeq" id="WP_258075548.1">
    <property type="nucleotide sequence ID" value="NZ_PTIT01000004.1"/>
</dbReference>
<gene>
    <name evidence="9" type="ORF">B0H24_1004149</name>
    <name evidence="8" type="ORF">BY455_10426</name>
</gene>
<evidence type="ECO:0000256" key="1">
    <source>
        <dbReference type="ARBA" id="ARBA00001961"/>
    </source>
</evidence>
<comment type="caution">
    <text evidence="9">The sequence shown here is derived from an EMBL/GenBank/DDBJ whole genome shotgun (WGS) entry which is preliminary data.</text>
</comment>
<dbReference type="PROSITE" id="PS51471">
    <property type="entry name" value="FE2OG_OXY"/>
    <property type="match status" value="1"/>
</dbReference>
<dbReference type="Gene3D" id="2.60.120.620">
    <property type="entry name" value="q2cbj1_9rhob like domain"/>
    <property type="match status" value="1"/>
</dbReference>
<dbReference type="EMBL" id="PTIT01000004">
    <property type="protein sequence ID" value="PPK52710.1"/>
    <property type="molecule type" value="Genomic_DNA"/>
</dbReference>
<dbReference type="InterPro" id="IPR051559">
    <property type="entry name" value="HIF_prolyl_hydroxylases"/>
</dbReference>
<evidence type="ECO:0000256" key="5">
    <source>
        <dbReference type="ARBA" id="ARBA00023002"/>
    </source>
</evidence>
<dbReference type="InterPro" id="IPR005123">
    <property type="entry name" value="Oxoglu/Fe-dep_dioxygenase_dom"/>
</dbReference>
<reference evidence="8 11" key="1">
    <citation type="submission" date="2018-02" db="EMBL/GenBank/DDBJ databases">
        <title>Deep subsurface shale carbon reservoir microbial communities from Ohio and West Virginia, USA.</title>
        <authorList>
            <person name="Wrighton K."/>
        </authorList>
    </citation>
    <scope>NUCLEOTIDE SEQUENCE [LARGE SCALE GENOMIC DNA]</scope>
    <source>
        <strain evidence="8 11">UTICA-S1B6</strain>
    </source>
</reference>